<proteinExistence type="predicted"/>
<feature type="region of interest" description="Disordered" evidence="1">
    <location>
        <begin position="101"/>
        <end position="578"/>
    </location>
</feature>
<reference evidence="2 3" key="1">
    <citation type="journal article" date="2018" name="Mol. Biol. Evol.">
        <title>Broad Genomic Sampling Reveals a Smut Pathogenic Ancestry of the Fungal Clade Ustilaginomycotina.</title>
        <authorList>
            <person name="Kijpornyongpan T."/>
            <person name="Mondo S.J."/>
            <person name="Barry K."/>
            <person name="Sandor L."/>
            <person name="Lee J."/>
            <person name="Lipzen A."/>
            <person name="Pangilinan J."/>
            <person name="LaButti K."/>
            <person name="Hainaut M."/>
            <person name="Henrissat B."/>
            <person name="Grigoriev I.V."/>
            <person name="Spatafora J.W."/>
            <person name="Aime M.C."/>
        </authorList>
    </citation>
    <scope>NUCLEOTIDE SEQUENCE [LARGE SCALE GENOMIC DNA]</scope>
    <source>
        <strain evidence="2 3">MCA 3645</strain>
    </source>
</reference>
<dbReference type="InParanoid" id="A0A317XNH3"/>
<feature type="compositionally biased region" description="Low complexity" evidence="1">
    <location>
        <begin position="494"/>
        <end position="506"/>
    </location>
</feature>
<accession>A0A317XNH3</accession>
<feature type="compositionally biased region" description="Polar residues" evidence="1">
    <location>
        <begin position="863"/>
        <end position="872"/>
    </location>
</feature>
<feature type="compositionally biased region" description="Polar residues" evidence="1">
    <location>
        <begin position="507"/>
        <end position="518"/>
    </location>
</feature>
<evidence type="ECO:0000256" key="1">
    <source>
        <dbReference type="SAM" id="MobiDB-lite"/>
    </source>
</evidence>
<feature type="compositionally biased region" description="Pro residues" evidence="1">
    <location>
        <begin position="607"/>
        <end position="617"/>
    </location>
</feature>
<feature type="compositionally biased region" description="Polar residues" evidence="1">
    <location>
        <begin position="307"/>
        <end position="317"/>
    </location>
</feature>
<evidence type="ECO:0000313" key="3">
    <source>
        <dbReference type="Proteomes" id="UP000246740"/>
    </source>
</evidence>
<keyword evidence="3" id="KW-1185">Reference proteome</keyword>
<feature type="compositionally biased region" description="Polar residues" evidence="1">
    <location>
        <begin position="182"/>
        <end position="192"/>
    </location>
</feature>
<feature type="region of interest" description="Disordered" evidence="1">
    <location>
        <begin position="595"/>
        <end position="633"/>
    </location>
</feature>
<sequence length="911" mass="98284">MDVAGRYTSDCKLFPVAGTDGDPPVVANDSTTPPKPNKGPDMNGRNRSMSMGEALRIDPMDGAASKRAWLEHQPRRDDLDDTAIPKYPDFLPVSTLAFPKSPSVLAGRSSFNDDSPHRPNLNLSSPIPIPSLGSSPSSRRLANTLITVDPPSSYQPSTPAQPRSKQPPQPRPRTLSHKISGIFTSLFSSNSVKDPGAVKGQRREKNRPRGGSDAQVLKTSPQDRQYVSGTARDESKRNQSIKNVKSKEPIGTATSHRPKEEQNPGSAHRPTLRKSHSSSYLLQLFSGSKGDTPRSPSPYPPGDPTLSERNSSTSSGQPLGHSRPRHNSGRDRSSLASRFSFEDDSSDESMGRDAGEARLRTRSFSRRRSIRHAPSDSGSTLPSLSASIITGASSPLLNPKSVLLCHSPGNSPRLGPQSPKPKLSKTHQQEMSLVYQKARQVRAEQLPPSTTKTRTEAPNGKNRKRSHSISSMFSWTSTTSEVDKAGPEVPSTLGAAAAAGIAPAPAQTTQPFWLTQELQPPRLRFAEQEPSSPGSPSSLRHPQVLQDLQNAPSPKDWQGWPQPPPRTAQGGFAFPASSLGRARSRNGWVSPRLGPLSFEPLPFESPRCPPRDLPPTTPATATPCTPPEEDVPLPSVLQRRRFAPIPTFVTPAEQVIQAARTSSAVPDRKLRRRSRSVSHLDLNAFTATLRSWKAEAGMFPDSPTLGFGPSATHRDRDRDRDRSGSGGMNGVGGQEPARDREQEAKAMLARSLLLSPHPQYLLPPARSSSFDIVRPQAHASQVDPDLGSAAGNSLKPPGPANYAFRSSADFRPGLDQDLQPQLKVKAKAPSPLSLSLTVPMGHDHRHHHPEEEDSSTSTSNSTPASNVGSGQLHAQTHTLLRSPSLRAIREAQSYNSRAVPSAAAGGEGAWI</sequence>
<feature type="compositionally biased region" description="Polar residues" evidence="1">
    <location>
        <begin position="468"/>
        <end position="480"/>
    </location>
</feature>
<evidence type="ECO:0000313" key="2">
    <source>
        <dbReference type="EMBL" id="PWY99883.1"/>
    </source>
</evidence>
<feature type="compositionally biased region" description="Basic residues" evidence="1">
    <location>
        <begin position="360"/>
        <end position="371"/>
    </location>
</feature>
<feature type="compositionally biased region" description="Polar residues" evidence="1">
    <location>
        <begin position="217"/>
        <end position="228"/>
    </location>
</feature>
<feature type="region of interest" description="Disordered" evidence="1">
    <location>
        <begin position="697"/>
        <end position="745"/>
    </location>
</feature>
<dbReference type="EMBL" id="KZ819194">
    <property type="protein sequence ID" value="PWY99883.1"/>
    <property type="molecule type" value="Genomic_DNA"/>
</dbReference>
<feature type="compositionally biased region" description="Gly residues" evidence="1">
    <location>
        <begin position="724"/>
        <end position="733"/>
    </location>
</feature>
<feature type="compositionally biased region" description="Polar residues" evidence="1">
    <location>
        <begin position="144"/>
        <end position="158"/>
    </location>
</feature>
<organism evidence="2 3">
    <name type="scientific">Testicularia cyperi</name>
    <dbReference type="NCBI Taxonomy" id="1882483"/>
    <lineage>
        <taxon>Eukaryota</taxon>
        <taxon>Fungi</taxon>
        <taxon>Dikarya</taxon>
        <taxon>Basidiomycota</taxon>
        <taxon>Ustilaginomycotina</taxon>
        <taxon>Ustilaginomycetes</taxon>
        <taxon>Ustilaginales</taxon>
        <taxon>Anthracoideaceae</taxon>
        <taxon>Testicularia</taxon>
    </lineage>
</organism>
<feature type="region of interest" description="Disordered" evidence="1">
    <location>
        <begin position="777"/>
        <end position="872"/>
    </location>
</feature>
<name>A0A317XNH3_9BASI</name>
<feature type="compositionally biased region" description="Basic and acidic residues" evidence="1">
    <location>
        <begin position="712"/>
        <end position="723"/>
    </location>
</feature>
<feature type="compositionally biased region" description="Basic and acidic residues" evidence="1">
    <location>
        <begin position="349"/>
        <end position="359"/>
    </location>
</feature>
<feature type="region of interest" description="Disordered" evidence="1">
    <location>
        <begin position="1"/>
        <end position="86"/>
    </location>
</feature>
<protein>
    <submittedName>
        <fullName evidence="2">Uncharacterized protein</fullName>
    </submittedName>
</protein>
<feature type="compositionally biased region" description="Basic and acidic residues" evidence="1">
    <location>
        <begin position="68"/>
        <end position="78"/>
    </location>
</feature>
<feature type="compositionally biased region" description="Polar residues" evidence="1">
    <location>
        <begin position="376"/>
        <end position="396"/>
    </location>
</feature>
<dbReference type="Proteomes" id="UP000246740">
    <property type="component" value="Unassembled WGS sequence"/>
</dbReference>
<feature type="compositionally biased region" description="Low complexity" evidence="1">
    <location>
        <begin position="119"/>
        <end position="141"/>
    </location>
</feature>
<dbReference type="AlphaFoldDB" id="A0A317XNH3"/>
<gene>
    <name evidence="2" type="ORF">BCV70DRAFT_217600</name>
</gene>